<dbReference type="SUPFAM" id="SSF101738">
    <property type="entry name" value="SspB-like"/>
    <property type="match status" value="1"/>
</dbReference>
<dbReference type="InterPro" id="IPR007481">
    <property type="entry name" value="SspB"/>
</dbReference>
<organism evidence="2">
    <name type="scientific">OCS116 cluster bacterium</name>
    <dbReference type="NCBI Taxonomy" id="2030921"/>
    <lineage>
        <taxon>Bacteria</taxon>
        <taxon>Pseudomonadati</taxon>
        <taxon>Pseudomonadota</taxon>
        <taxon>Alphaproteobacteria</taxon>
        <taxon>OCS116 cluster</taxon>
    </lineage>
</organism>
<comment type="caution">
    <text evidence="2">The sequence shown here is derived from an EMBL/GenBank/DDBJ whole genome shotgun (WGS) entry which is preliminary data.</text>
</comment>
<dbReference type="Pfam" id="PF04386">
    <property type="entry name" value="SspB"/>
    <property type="match status" value="1"/>
</dbReference>
<feature type="compositionally biased region" description="Basic and acidic residues" evidence="1">
    <location>
        <begin position="129"/>
        <end position="150"/>
    </location>
</feature>
<reference evidence="2" key="2">
    <citation type="journal article" date="2018" name="ISME J.">
        <title>A dynamic microbial community with high functional redundancy inhabits the cold, oxic subseafloor aquifer.</title>
        <authorList>
            <person name="Tully B.J."/>
            <person name="Wheat C.G."/>
            <person name="Glazer B.T."/>
            <person name="Huber J.A."/>
        </authorList>
    </citation>
    <scope>NUCLEOTIDE SEQUENCE</scope>
    <source>
        <strain evidence="2">NORP83</strain>
    </source>
</reference>
<dbReference type="AlphaFoldDB" id="A0A2A4YS03"/>
<gene>
    <name evidence="2" type="ORF">COB13_15715</name>
</gene>
<evidence type="ECO:0008006" key="3">
    <source>
        <dbReference type="Google" id="ProtNLM"/>
    </source>
</evidence>
<evidence type="ECO:0000313" key="2">
    <source>
        <dbReference type="EMBL" id="PCI97511.1"/>
    </source>
</evidence>
<name>A0A2A4YS03_9PROT</name>
<evidence type="ECO:0000256" key="1">
    <source>
        <dbReference type="SAM" id="MobiDB-lite"/>
    </source>
</evidence>
<dbReference type="InterPro" id="IPR036760">
    <property type="entry name" value="SspB-like_sf"/>
</dbReference>
<sequence length="174" mass="19990">MTIDLMNYDQLTQDAMRSVVKRALEHVVEHGLPGDHHFYVSFDTNFPGVVISETIYEQYPDEMTIVIQHQFWGLEVKDGVLRIELSFNNVPEKLEIPLMAIIGFFDPHVQFGIQFEIPEEILEAIEVLETEKAEDKEKTETKTDDDKTDNTDDDDKADKGAQVVSLDAFRKKTD</sequence>
<dbReference type="EMBL" id="NVUS01000029">
    <property type="protein sequence ID" value="PCI97511.1"/>
    <property type="molecule type" value="Genomic_DNA"/>
</dbReference>
<dbReference type="Gene3D" id="2.30.30.220">
    <property type="entry name" value="SspB-like"/>
    <property type="match status" value="1"/>
</dbReference>
<feature type="region of interest" description="Disordered" evidence="1">
    <location>
        <begin position="129"/>
        <end position="174"/>
    </location>
</feature>
<reference key="1">
    <citation type="submission" date="2017-08" db="EMBL/GenBank/DDBJ databases">
        <title>A dynamic microbial community with high functional redundancy inhabits the cold, oxic subseafloor aquifer.</title>
        <authorList>
            <person name="Tully B.J."/>
            <person name="Wheat C.G."/>
            <person name="Glazer B.T."/>
            <person name="Huber J.A."/>
        </authorList>
    </citation>
    <scope>NUCLEOTIDE SEQUENCE [LARGE SCALE GENOMIC DNA]</scope>
</reference>
<accession>A0A2A4YS03</accession>
<proteinExistence type="predicted"/>
<protein>
    <recommendedName>
        <fullName evidence="3">Stringent starvation protein B</fullName>
    </recommendedName>
</protein>